<gene>
    <name evidence="1" type="ORF">T265_12403</name>
</gene>
<keyword evidence="2" id="KW-1185">Reference proteome</keyword>
<dbReference type="EMBL" id="KL621322">
    <property type="protein sequence ID" value="KER17999.1"/>
    <property type="molecule type" value="Genomic_DNA"/>
</dbReference>
<dbReference type="GeneID" id="20326571"/>
<dbReference type="KEGG" id="ovi:T265_12403"/>
<evidence type="ECO:0000313" key="1">
    <source>
        <dbReference type="EMBL" id="KER17999.1"/>
    </source>
</evidence>
<evidence type="ECO:0000313" key="2">
    <source>
        <dbReference type="Proteomes" id="UP000054324"/>
    </source>
</evidence>
<organism evidence="1 2">
    <name type="scientific">Opisthorchis viverrini</name>
    <name type="common">Southeast Asian liver fluke</name>
    <dbReference type="NCBI Taxonomy" id="6198"/>
    <lineage>
        <taxon>Eukaryota</taxon>
        <taxon>Metazoa</taxon>
        <taxon>Spiralia</taxon>
        <taxon>Lophotrochozoa</taxon>
        <taxon>Platyhelminthes</taxon>
        <taxon>Trematoda</taxon>
        <taxon>Digenea</taxon>
        <taxon>Opisthorchiida</taxon>
        <taxon>Opisthorchiata</taxon>
        <taxon>Opisthorchiidae</taxon>
        <taxon>Opisthorchis</taxon>
    </lineage>
</organism>
<sequence>MISQPRDSADFRSECAPRRMNLSFLAGGHRILWPSPPFRGVPIVRWGHHGHHYPVHLARRQPVVSRPNGTKVLLPRNLHA</sequence>
<proteinExistence type="predicted"/>
<accession>A0A074ZRQ5</accession>
<dbReference type="Proteomes" id="UP000054324">
    <property type="component" value="Unassembled WGS sequence"/>
</dbReference>
<dbReference type="AlphaFoldDB" id="A0A074ZRQ5"/>
<protein>
    <submittedName>
        <fullName evidence="1">Uncharacterized protein</fullName>
    </submittedName>
</protein>
<reference evidence="1 2" key="1">
    <citation type="submission" date="2013-11" db="EMBL/GenBank/DDBJ databases">
        <title>Opisthorchis viverrini - life in the bile duct.</title>
        <authorList>
            <person name="Young N.D."/>
            <person name="Nagarajan N."/>
            <person name="Lin S.J."/>
            <person name="Korhonen P.K."/>
            <person name="Jex A.R."/>
            <person name="Hall R.S."/>
            <person name="Safavi-Hemami H."/>
            <person name="Kaewkong W."/>
            <person name="Bertrand D."/>
            <person name="Gao S."/>
            <person name="Seet Q."/>
            <person name="Wongkham S."/>
            <person name="Teh B.T."/>
            <person name="Wongkham C."/>
            <person name="Intapan P.M."/>
            <person name="Maleewong W."/>
            <person name="Yang X."/>
            <person name="Hu M."/>
            <person name="Wang Z."/>
            <person name="Hofmann A."/>
            <person name="Sternberg P.W."/>
            <person name="Tan P."/>
            <person name="Wang J."/>
            <person name="Gasser R.B."/>
        </authorList>
    </citation>
    <scope>NUCLEOTIDE SEQUENCE [LARGE SCALE GENOMIC DNA]</scope>
</reference>
<dbReference type="RefSeq" id="XP_009178254.1">
    <property type="nucleotide sequence ID" value="XM_009179990.1"/>
</dbReference>
<dbReference type="CTD" id="20326571"/>
<name>A0A074ZRQ5_OPIVI</name>